<evidence type="ECO:0000313" key="2">
    <source>
        <dbReference type="Proteomes" id="UP000244913"/>
    </source>
</evidence>
<reference evidence="1 2" key="1">
    <citation type="submission" date="2018-04" db="EMBL/GenBank/DDBJ databases">
        <title>The genome sequence of Caulobacter sp. 736.</title>
        <authorList>
            <person name="Gao J."/>
            <person name="Sun J."/>
        </authorList>
    </citation>
    <scope>NUCLEOTIDE SEQUENCE [LARGE SCALE GENOMIC DNA]</scope>
    <source>
        <strain evidence="1 2">736</strain>
    </source>
</reference>
<dbReference type="RefSeq" id="WP_116564172.1">
    <property type="nucleotide sequence ID" value="NZ_QDKP01000010.1"/>
</dbReference>
<organism evidence="1 2">
    <name type="scientific">Caulobacter radicis</name>
    <dbReference type="NCBI Taxonomy" id="2172650"/>
    <lineage>
        <taxon>Bacteria</taxon>
        <taxon>Pseudomonadati</taxon>
        <taxon>Pseudomonadota</taxon>
        <taxon>Alphaproteobacteria</taxon>
        <taxon>Caulobacterales</taxon>
        <taxon>Caulobacteraceae</taxon>
        <taxon>Caulobacter</taxon>
    </lineage>
</organism>
<sequence length="91" mass="9369">MNVKQVAEHIQSYADGGTGFAVQAGGATYRMMGWDAMVQDGGQGSADIVLANLFGTIEGGQLTQLNQGEGVFVVQQQADGARLGVGVVLPD</sequence>
<accession>A0A2T9JX15</accession>
<protein>
    <submittedName>
        <fullName evidence="1">Uncharacterized protein</fullName>
    </submittedName>
</protein>
<dbReference type="AlphaFoldDB" id="A0A2T9JX15"/>
<dbReference type="EMBL" id="QDKP01000010">
    <property type="protein sequence ID" value="PVM88267.1"/>
    <property type="molecule type" value="Genomic_DNA"/>
</dbReference>
<evidence type="ECO:0000313" key="1">
    <source>
        <dbReference type="EMBL" id="PVM88267.1"/>
    </source>
</evidence>
<gene>
    <name evidence="1" type="ORF">DDF65_01805</name>
</gene>
<proteinExistence type="predicted"/>
<comment type="caution">
    <text evidence="1">The sequence shown here is derived from an EMBL/GenBank/DDBJ whole genome shotgun (WGS) entry which is preliminary data.</text>
</comment>
<keyword evidence="2" id="KW-1185">Reference proteome</keyword>
<dbReference type="Proteomes" id="UP000244913">
    <property type="component" value="Unassembled WGS sequence"/>
</dbReference>
<name>A0A2T9JX15_9CAUL</name>